<dbReference type="Proteomes" id="UP001501645">
    <property type="component" value="Unassembled WGS sequence"/>
</dbReference>
<keyword evidence="2" id="KW-1185">Reference proteome</keyword>
<comment type="caution">
    <text evidence="1">The sequence shown here is derived from an EMBL/GenBank/DDBJ whole genome shotgun (WGS) entry which is preliminary data.</text>
</comment>
<gene>
    <name evidence="1" type="ORF">GCM10023351_32490</name>
</gene>
<proteinExistence type="predicted"/>
<reference evidence="2" key="1">
    <citation type="journal article" date="2019" name="Int. J. Syst. Evol. Microbiol.">
        <title>The Global Catalogue of Microorganisms (GCM) 10K type strain sequencing project: providing services to taxonomists for standard genome sequencing and annotation.</title>
        <authorList>
            <consortium name="The Broad Institute Genomics Platform"/>
            <consortium name="The Broad Institute Genome Sequencing Center for Infectious Disease"/>
            <person name="Wu L."/>
            <person name="Ma J."/>
        </authorList>
    </citation>
    <scope>NUCLEOTIDE SEQUENCE [LARGE SCALE GENOMIC DNA]</scope>
    <source>
        <strain evidence="2">JCM 18537</strain>
    </source>
</reference>
<name>A0ABP9APH5_9MICO</name>
<organism evidence="1 2">
    <name type="scientific">Microbacterium gilvum</name>
    <dbReference type="NCBI Taxonomy" id="1336204"/>
    <lineage>
        <taxon>Bacteria</taxon>
        <taxon>Bacillati</taxon>
        <taxon>Actinomycetota</taxon>
        <taxon>Actinomycetes</taxon>
        <taxon>Micrococcales</taxon>
        <taxon>Microbacteriaceae</taxon>
        <taxon>Microbacterium</taxon>
    </lineage>
</organism>
<evidence type="ECO:0000313" key="2">
    <source>
        <dbReference type="Proteomes" id="UP001501645"/>
    </source>
</evidence>
<accession>A0ABP9APH5</accession>
<dbReference type="RefSeq" id="WP_345441631.1">
    <property type="nucleotide sequence ID" value="NZ_BAABKO010000007.1"/>
</dbReference>
<protein>
    <submittedName>
        <fullName evidence="1">Uncharacterized protein</fullName>
    </submittedName>
</protein>
<evidence type="ECO:0000313" key="1">
    <source>
        <dbReference type="EMBL" id="GAA4784428.1"/>
    </source>
</evidence>
<sequence>MNVYSVDERDAREEVTAHGYRVMILHSGRRVSAYNLDGADAREVFAWAEENSRDGAFSVASRFELDGGGVSLVWLTPPPEVVLESLED</sequence>
<dbReference type="EMBL" id="BAABKO010000007">
    <property type="protein sequence ID" value="GAA4784428.1"/>
    <property type="molecule type" value="Genomic_DNA"/>
</dbReference>